<evidence type="ECO:0000313" key="3">
    <source>
        <dbReference type="Proteomes" id="UP000024816"/>
    </source>
</evidence>
<keyword evidence="3" id="KW-1185">Reference proteome</keyword>
<evidence type="ECO:0000256" key="1">
    <source>
        <dbReference type="SAM" id="SignalP"/>
    </source>
</evidence>
<dbReference type="Proteomes" id="UP000024816">
    <property type="component" value="Unassembled WGS sequence"/>
</dbReference>
<feature type="chain" id="PRO_5001577272" description="Lipoprotein" evidence="1">
    <location>
        <begin position="24"/>
        <end position="128"/>
    </location>
</feature>
<dbReference type="eggNOG" id="ENOG5030ZDH">
    <property type="taxonomic scope" value="Bacteria"/>
</dbReference>
<protein>
    <recommendedName>
        <fullName evidence="4">Lipoprotein</fullName>
    </recommendedName>
</protein>
<accession>A0A059FDZ0</accession>
<reference evidence="2 3" key="1">
    <citation type="journal article" date="2014" name="Antonie Van Leeuwenhoek">
        <title>Hyphomonas beringensis sp. nov. and Hyphomonas chukchiensis sp. nov., isolated from surface seawater of the Bering Sea and Chukchi Sea.</title>
        <authorList>
            <person name="Li C."/>
            <person name="Lai Q."/>
            <person name="Li G."/>
            <person name="Dong C."/>
            <person name="Wang J."/>
            <person name="Liao Y."/>
            <person name="Shao Z."/>
        </authorList>
    </citation>
    <scope>NUCLEOTIDE SEQUENCE [LARGE SCALE GENOMIC DNA]</scope>
    <source>
        <strain evidence="2 3">VP2</strain>
    </source>
</reference>
<dbReference type="STRING" id="1280952.HJA_10199"/>
<feature type="signal peptide" evidence="1">
    <location>
        <begin position="1"/>
        <end position="23"/>
    </location>
</feature>
<dbReference type="PATRIC" id="fig|1280952.3.peg.2037"/>
<dbReference type="AlphaFoldDB" id="A0A059FDZ0"/>
<evidence type="ECO:0000313" key="2">
    <source>
        <dbReference type="EMBL" id="KCZ88733.1"/>
    </source>
</evidence>
<name>A0A059FDZ0_9PROT</name>
<proteinExistence type="predicted"/>
<evidence type="ECO:0008006" key="4">
    <source>
        <dbReference type="Google" id="ProtNLM"/>
    </source>
</evidence>
<comment type="caution">
    <text evidence="2">The sequence shown here is derived from an EMBL/GenBank/DDBJ whole genome shotgun (WGS) entry which is preliminary data.</text>
</comment>
<keyword evidence="1" id="KW-0732">Signal</keyword>
<dbReference type="InterPro" id="IPR021333">
    <property type="entry name" value="DUF2946"/>
</dbReference>
<dbReference type="Pfam" id="PF11162">
    <property type="entry name" value="DUF2946"/>
    <property type="match status" value="1"/>
</dbReference>
<gene>
    <name evidence="2" type="ORF">HJA_10199</name>
</gene>
<sequence>MLSAVALMAMIVRGLVPSGYMLAAADTPGDFVSIVICHGDGTDGTQALMDLKNGKIVDPEEIPGQTDDGKNQACPYAMSAHFTPPVVSGKLEKPVQEPAVFLSAFDYLVPGRGLAAPPPPARGPPLTI</sequence>
<dbReference type="EMBL" id="ARYJ01000005">
    <property type="protein sequence ID" value="KCZ88733.1"/>
    <property type="molecule type" value="Genomic_DNA"/>
</dbReference>
<organism evidence="2 3">
    <name type="scientific">Hyphomonas jannaschiana VP2</name>
    <dbReference type="NCBI Taxonomy" id="1280952"/>
    <lineage>
        <taxon>Bacteria</taxon>
        <taxon>Pseudomonadati</taxon>
        <taxon>Pseudomonadota</taxon>
        <taxon>Alphaproteobacteria</taxon>
        <taxon>Hyphomonadales</taxon>
        <taxon>Hyphomonadaceae</taxon>
        <taxon>Hyphomonas</taxon>
    </lineage>
</organism>